<dbReference type="Pfam" id="PF01841">
    <property type="entry name" value="Transglut_core"/>
    <property type="match status" value="1"/>
</dbReference>
<dbReference type="Gene3D" id="3.10.620.30">
    <property type="match status" value="1"/>
</dbReference>
<gene>
    <name evidence="3" type="ORF">ACFO3U_02490</name>
</gene>
<dbReference type="InterPro" id="IPR024618">
    <property type="entry name" value="DUF3857"/>
</dbReference>
<feature type="domain" description="DUF3857" evidence="2">
    <location>
        <begin position="69"/>
        <end position="194"/>
    </location>
</feature>
<organism evidence="3 4">
    <name type="scientific">Flavobacterium ponti</name>
    <dbReference type="NCBI Taxonomy" id="665133"/>
    <lineage>
        <taxon>Bacteria</taxon>
        <taxon>Pseudomonadati</taxon>
        <taxon>Bacteroidota</taxon>
        <taxon>Flavobacteriia</taxon>
        <taxon>Flavobacteriales</taxon>
        <taxon>Flavobacteriaceae</taxon>
        <taxon>Flavobacterium</taxon>
    </lineage>
</organism>
<name>A0ABV9P3B2_9FLAO</name>
<dbReference type="InterPro" id="IPR002931">
    <property type="entry name" value="Transglutaminase-like"/>
</dbReference>
<dbReference type="SUPFAM" id="SSF54001">
    <property type="entry name" value="Cysteine proteinases"/>
    <property type="match status" value="1"/>
</dbReference>
<sequence length="646" mass="74496">MKKIILVFLLFLTYQYNYAQKLKLGNVTKEELLEKTHPIDSSASAAVLFKRGETTFAVDRMGEWSVTTLIEMKIKIYKKEGLEFANHEVGYFVGGTTNESVFFYDTNTFNLEGDKIVKTKLGSEGKFDEEVNENWRIKKITLPAVKEGSIIEFSYKITSPYLTNINDFNFQYSIPVDNVEYTVFMPIPFSYSTVITGYEEVKIEEIPIIDNFYSSKYIYSRQNMPAIRQEKYVNNIKDYTSILKYELASISYPREEVRNVALNWEGVTKSIFDNDKFGRELKLKSYFEEDIDDLIKDCKSDKEKINKIFTHVQKKMNWNEKHSIYTDKGVKKAYKENVGNVADINLMLIAMLRYAGFEANPVLLSTQSNGIAIFPNRTAFNYVIAAIEDNNNFTLLDATNKNSTIDVLPLKTINWYGRLIRKEGAGLSVQIDLTKKAVSNEVTTLMADINDQGNLTGKIRKSYNDYNAFVFRERNGKLSEDSYLESLEKKIKGIEISDYSIKNKNTLEKELVETYAFKQNNAIDLIGSKMYISPLLFFQIEENPFKLDKRKYPVNFPYPFKDSYNIVLKVPEGYEVEFLPKPVSFGMEDGLVKFSFDASYANGNIQINSNLEIAKTTIPSNDYATLKLFYNQMINKQAEKIILKRI</sequence>
<comment type="caution">
    <text evidence="3">The sequence shown here is derived from an EMBL/GenBank/DDBJ whole genome shotgun (WGS) entry which is preliminary data.</text>
</comment>
<reference evidence="4" key="1">
    <citation type="journal article" date="2019" name="Int. J. Syst. Evol. Microbiol.">
        <title>The Global Catalogue of Microorganisms (GCM) 10K type strain sequencing project: providing services to taxonomists for standard genome sequencing and annotation.</title>
        <authorList>
            <consortium name="The Broad Institute Genomics Platform"/>
            <consortium name="The Broad Institute Genome Sequencing Center for Infectious Disease"/>
            <person name="Wu L."/>
            <person name="Ma J."/>
        </authorList>
    </citation>
    <scope>NUCLEOTIDE SEQUENCE [LARGE SCALE GENOMIC DNA]</scope>
    <source>
        <strain evidence="4">CCUG 50349</strain>
    </source>
</reference>
<dbReference type="EMBL" id="JBHSGW010000001">
    <property type="protein sequence ID" value="MFC4738855.1"/>
    <property type="molecule type" value="Genomic_DNA"/>
</dbReference>
<dbReference type="InterPro" id="IPR038765">
    <property type="entry name" value="Papain-like_cys_pep_sf"/>
</dbReference>
<dbReference type="RefSeq" id="WP_379738100.1">
    <property type="nucleotide sequence ID" value="NZ_JBHSGW010000001.1"/>
</dbReference>
<protein>
    <submittedName>
        <fullName evidence="3">Transglutaminase domain-containing protein</fullName>
    </submittedName>
</protein>
<evidence type="ECO:0000259" key="2">
    <source>
        <dbReference type="Pfam" id="PF12969"/>
    </source>
</evidence>
<dbReference type="Gene3D" id="2.60.40.3140">
    <property type="match status" value="1"/>
</dbReference>
<dbReference type="Pfam" id="PF12969">
    <property type="entry name" value="DUF3857"/>
    <property type="match status" value="1"/>
</dbReference>
<accession>A0ABV9P3B2</accession>
<evidence type="ECO:0000313" key="4">
    <source>
        <dbReference type="Proteomes" id="UP001595885"/>
    </source>
</evidence>
<dbReference type="Proteomes" id="UP001595885">
    <property type="component" value="Unassembled WGS sequence"/>
</dbReference>
<evidence type="ECO:0000259" key="1">
    <source>
        <dbReference type="Pfam" id="PF01841"/>
    </source>
</evidence>
<dbReference type="Gene3D" id="2.60.120.1130">
    <property type="match status" value="1"/>
</dbReference>
<feature type="domain" description="Transglutaminase-like" evidence="1">
    <location>
        <begin position="294"/>
        <end position="363"/>
    </location>
</feature>
<proteinExistence type="predicted"/>
<evidence type="ECO:0000313" key="3">
    <source>
        <dbReference type="EMBL" id="MFC4738855.1"/>
    </source>
</evidence>
<keyword evidence="4" id="KW-1185">Reference proteome</keyword>